<dbReference type="Pfam" id="PF00365">
    <property type="entry name" value="PFK"/>
    <property type="match status" value="1"/>
</dbReference>
<dbReference type="GO" id="GO:0006002">
    <property type="term" value="P:fructose 6-phosphate metabolic process"/>
    <property type="evidence" value="ECO:0007669"/>
    <property type="project" value="UniProtKB-UniRule"/>
</dbReference>
<dbReference type="Gene3D" id="3.40.50.450">
    <property type="match status" value="1"/>
</dbReference>
<feature type="binding site" description="in other chain" evidence="14">
    <location>
        <begin position="214"/>
        <end position="216"/>
    </location>
    <ligand>
        <name>ADP</name>
        <dbReference type="ChEBI" id="CHEBI:456216"/>
        <note>allosteric activator; ligand shared between dimeric partners</note>
    </ligand>
</feature>
<sequence>MIKKIGVLTSGGDAPGMNAAVRGVVRTALSKGVEVYGIYDGYQGLVDDRIQKLDRSSVSDVINKGGTFLGSARFPEFKEESVRQKGIENLKKHGIEALVVVGGDGSYMGAKKLTEMGYPCIGLPGTIDNDIAGTDYTIGYLTALNTVIDAIDRLRDTSSSHQRISIVEIMGRHCGDLALMSAIAGGCEYIITPERQWSKEELIANIEEGIKKGKKHAIIALTELMFDANDLAKDIEEATGRETRATVLGHIQRGGRPTAFDRVLASRMGNYAVHLLMEGHGGRCVGIQKEELVHHDIIDAIENMRRPVRTDLYQVADELF</sequence>
<evidence type="ECO:0000256" key="14">
    <source>
        <dbReference type="HAMAP-Rule" id="MF_00339"/>
    </source>
</evidence>
<keyword evidence="9 14" id="KW-0418">Kinase</keyword>
<keyword evidence="8 14" id="KW-0547">Nucleotide-binding</keyword>
<evidence type="ECO:0000313" key="16">
    <source>
        <dbReference type="EMBL" id="GEM80732.1"/>
    </source>
</evidence>
<dbReference type="NCBIfam" id="TIGR02482">
    <property type="entry name" value="PFKA_ATP"/>
    <property type="match status" value="1"/>
</dbReference>
<gene>
    <name evidence="14 16" type="primary">pfkA</name>
    <name evidence="16" type="ORF">VSU01S_29770</name>
</gene>
<feature type="binding site" evidence="14">
    <location>
        <position position="163"/>
    </location>
    <ligand>
        <name>substrate</name>
        <note>ligand shared between dimeric partners</note>
    </ligand>
</feature>
<comment type="catalytic activity">
    <reaction evidence="13 14">
        <text>beta-D-fructose 6-phosphate + ATP = beta-D-fructose 1,6-bisphosphate + ADP + H(+)</text>
        <dbReference type="Rhea" id="RHEA:16109"/>
        <dbReference type="ChEBI" id="CHEBI:15378"/>
        <dbReference type="ChEBI" id="CHEBI:30616"/>
        <dbReference type="ChEBI" id="CHEBI:32966"/>
        <dbReference type="ChEBI" id="CHEBI:57634"/>
        <dbReference type="ChEBI" id="CHEBI:456216"/>
        <dbReference type="EC" id="2.7.1.11"/>
    </reaction>
</comment>
<dbReference type="UniPathway" id="UPA00109">
    <property type="reaction ID" value="UER00182"/>
</dbReference>
<feature type="binding site" evidence="14">
    <location>
        <position position="244"/>
    </location>
    <ligand>
        <name>substrate</name>
        <note>ligand shared between dimeric partners</note>
    </ligand>
</feature>
<dbReference type="InterPro" id="IPR012828">
    <property type="entry name" value="PFKA_ATP_prok"/>
</dbReference>
<dbReference type="AlphaFoldDB" id="A0A511QVX0"/>
<organism evidence="16 17">
    <name type="scientific">Vibrio superstes NBRC 103154</name>
    <dbReference type="NCBI Taxonomy" id="1219062"/>
    <lineage>
        <taxon>Bacteria</taxon>
        <taxon>Pseudomonadati</taxon>
        <taxon>Pseudomonadota</taxon>
        <taxon>Gammaproteobacteria</taxon>
        <taxon>Vibrionales</taxon>
        <taxon>Vibrionaceae</taxon>
        <taxon>Vibrio</taxon>
    </lineage>
</organism>
<feature type="binding site" description="in other chain" evidence="14">
    <location>
        <begin position="250"/>
        <end position="253"/>
    </location>
    <ligand>
        <name>substrate</name>
        <note>ligand shared between dimeric partners</note>
    </ligand>
</feature>
<evidence type="ECO:0000256" key="11">
    <source>
        <dbReference type="ARBA" id="ARBA00022842"/>
    </source>
</evidence>
<evidence type="ECO:0000256" key="3">
    <source>
        <dbReference type="ARBA" id="ARBA00004679"/>
    </source>
</evidence>
<feature type="binding site" evidence="14">
    <location>
        <begin position="103"/>
        <end position="106"/>
    </location>
    <ligand>
        <name>ATP</name>
        <dbReference type="ChEBI" id="CHEBI:30616"/>
    </ligand>
</feature>
<dbReference type="GO" id="GO:0042802">
    <property type="term" value="F:identical protein binding"/>
    <property type="evidence" value="ECO:0007669"/>
    <property type="project" value="TreeGrafter"/>
</dbReference>
<dbReference type="Gene3D" id="3.40.50.460">
    <property type="entry name" value="Phosphofructokinase domain"/>
    <property type="match status" value="1"/>
</dbReference>
<dbReference type="CDD" id="cd00763">
    <property type="entry name" value="Bacterial_PFK"/>
    <property type="match status" value="1"/>
</dbReference>
<dbReference type="HAMAP" id="MF_00339">
    <property type="entry name" value="Phosphofructokinase_I_B1"/>
    <property type="match status" value="1"/>
</dbReference>
<comment type="function">
    <text evidence="14">Catalyzes the phosphorylation of D-fructose 6-phosphate to fructose 1,6-bisphosphate by ATP, the first committing step of glycolysis.</text>
</comment>
<evidence type="ECO:0000256" key="10">
    <source>
        <dbReference type="ARBA" id="ARBA00022840"/>
    </source>
</evidence>
<comment type="similarity">
    <text evidence="14">Belongs to the phosphofructokinase type A (PFKA) family. ATP-dependent PFK group I subfamily. Prokaryotic clade 'B1' sub-subfamily.</text>
</comment>
<feature type="binding site" evidence="14">
    <location>
        <position position="12"/>
    </location>
    <ligand>
        <name>ATP</name>
        <dbReference type="ChEBI" id="CHEBI:30616"/>
    </ligand>
</feature>
<accession>A0A511QVX0</accession>
<feature type="binding site" description="in other chain" evidence="14">
    <location>
        <begin position="186"/>
        <end position="188"/>
    </location>
    <ligand>
        <name>ADP</name>
        <dbReference type="ChEBI" id="CHEBI:456216"/>
        <note>allosteric activator; ligand shared between dimeric partners</note>
    </ligand>
</feature>
<feature type="active site" description="Proton acceptor" evidence="14">
    <location>
        <position position="128"/>
    </location>
</feature>
<dbReference type="GO" id="GO:0016208">
    <property type="term" value="F:AMP binding"/>
    <property type="evidence" value="ECO:0007669"/>
    <property type="project" value="TreeGrafter"/>
</dbReference>
<dbReference type="InterPro" id="IPR000023">
    <property type="entry name" value="Phosphofructokinase_dom"/>
</dbReference>
<comment type="cofactor">
    <cofactor evidence="1 14">
        <name>Mg(2+)</name>
        <dbReference type="ChEBI" id="CHEBI:18420"/>
    </cofactor>
</comment>
<dbReference type="Proteomes" id="UP000321113">
    <property type="component" value="Unassembled WGS sequence"/>
</dbReference>
<comment type="caution">
    <text evidence="16">The sequence shown here is derived from an EMBL/GenBank/DDBJ whole genome shotgun (WGS) entry which is preliminary data.</text>
</comment>
<dbReference type="GO" id="GO:0005524">
    <property type="term" value="F:ATP binding"/>
    <property type="evidence" value="ECO:0007669"/>
    <property type="project" value="UniProtKB-UniRule"/>
</dbReference>
<evidence type="ECO:0000256" key="13">
    <source>
        <dbReference type="ARBA" id="ARBA00048070"/>
    </source>
</evidence>
<feature type="binding site" evidence="14">
    <location>
        <position position="104"/>
    </location>
    <ligand>
        <name>Mg(2+)</name>
        <dbReference type="ChEBI" id="CHEBI:18420"/>
        <note>catalytic</note>
    </ligand>
</feature>
<keyword evidence="4 14" id="KW-0963">Cytoplasm</keyword>
<dbReference type="PANTHER" id="PTHR13697:SF4">
    <property type="entry name" value="ATP-DEPENDENT 6-PHOSPHOFRUCTOKINASE"/>
    <property type="match status" value="1"/>
</dbReference>
<dbReference type="GO" id="GO:0070095">
    <property type="term" value="F:fructose-6-phosphate binding"/>
    <property type="evidence" value="ECO:0007669"/>
    <property type="project" value="TreeGrafter"/>
</dbReference>
<dbReference type="PROSITE" id="PS00433">
    <property type="entry name" value="PHOSPHOFRUCTOKINASE"/>
    <property type="match status" value="1"/>
</dbReference>
<comment type="caution">
    <text evidence="14">Lacks conserved residue(s) required for the propagation of feature annotation.</text>
</comment>
<dbReference type="FunFam" id="3.40.50.460:FF:000002">
    <property type="entry name" value="ATP-dependent 6-phosphofructokinase"/>
    <property type="match status" value="1"/>
</dbReference>
<feature type="binding site" description="in other chain" evidence="14">
    <location>
        <begin position="170"/>
        <end position="172"/>
    </location>
    <ligand>
        <name>substrate</name>
        <note>ligand shared between dimeric partners</note>
    </ligand>
</feature>
<evidence type="ECO:0000256" key="12">
    <source>
        <dbReference type="ARBA" id="ARBA00023152"/>
    </source>
</evidence>
<dbReference type="PIRSF" id="PIRSF000532">
    <property type="entry name" value="ATP_PFK_prok"/>
    <property type="match status" value="1"/>
</dbReference>
<keyword evidence="12 14" id="KW-0324">Glycolysis</keyword>
<evidence type="ECO:0000259" key="15">
    <source>
        <dbReference type="Pfam" id="PF00365"/>
    </source>
</evidence>
<dbReference type="EMBL" id="BJXK01000013">
    <property type="protein sequence ID" value="GEM80732.1"/>
    <property type="molecule type" value="Genomic_DNA"/>
</dbReference>
<feature type="binding site" description="in other chain" evidence="14">
    <location>
        <begin position="126"/>
        <end position="128"/>
    </location>
    <ligand>
        <name>substrate</name>
        <note>ligand shared between dimeric partners</note>
    </ligand>
</feature>
<dbReference type="OrthoDB" id="9802503at2"/>
<evidence type="ECO:0000256" key="5">
    <source>
        <dbReference type="ARBA" id="ARBA00022533"/>
    </source>
</evidence>
<keyword evidence="10 14" id="KW-0067">ATP-binding</keyword>
<comment type="activity regulation">
    <text evidence="14">Allosterically activated by ADP and other diphosphonucleosides, and allosterically inhibited by phosphoenolpyruvate.</text>
</comment>
<keyword evidence="17" id="KW-1185">Reference proteome</keyword>
<dbReference type="InterPro" id="IPR015912">
    <property type="entry name" value="Phosphofructokinase_CS"/>
</dbReference>
<dbReference type="GO" id="GO:0005945">
    <property type="term" value="C:6-phosphofructokinase complex"/>
    <property type="evidence" value="ECO:0007669"/>
    <property type="project" value="TreeGrafter"/>
</dbReference>
<dbReference type="PANTHER" id="PTHR13697">
    <property type="entry name" value="PHOSPHOFRUCTOKINASE"/>
    <property type="match status" value="1"/>
</dbReference>
<proteinExistence type="inferred from homology"/>
<dbReference type="GO" id="GO:0046872">
    <property type="term" value="F:metal ion binding"/>
    <property type="evidence" value="ECO:0007669"/>
    <property type="project" value="UniProtKB-KW"/>
</dbReference>
<evidence type="ECO:0000256" key="8">
    <source>
        <dbReference type="ARBA" id="ARBA00022741"/>
    </source>
</evidence>
<dbReference type="GO" id="GO:0048029">
    <property type="term" value="F:monosaccharide binding"/>
    <property type="evidence" value="ECO:0007669"/>
    <property type="project" value="TreeGrafter"/>
</dbReference>
<dbReference type="GO" id="GO:0061621">
    <property type="term" value="P:canonical glycolysis"/>
    <property type="evidence" value="ECO:0007669"/>
    <property type="project" value="TreeGrafter"/>
</dbReference>
<dbReference type="NCBIfam" id="NF002872">
    <property type="entry name" value="PRK03202.1"/>
    <property type="match status" value="1"/>
</dbReference>
<evidence type="ECO:0000256" key="6">
    <source>
        <dbReference type="ARBA" id="ARBA00022679"/>
    </source>
</evidence>
<keyword evidence="6 14" id="KW-0808">Transferase</keyword>
<evidence type="ECO:0000256" key="4">
    <source>
        <dbReference type="ARBA" id="ARBA00022490"/>
    </source>
</evidence>
<keyword evidence="5 14" id="KW-0021">Allosteric enzyme</keyword>
<feature type="binding site" description="in other chain" evidence="14">
    <location>
        <position position="223"/>
    </location>
    <ligand>
        <name>substrate</name>
        <note>ligand shared between dimeric partners</note>
    </ligand>
</feature>
<evidence type="ECO:0000313" key="17">
    <source>
        <dbReference type="Proteomes" id="UP000321113"/>
    </source>
</evidence>
<protein>
    <recommendedName>
        <fullName evidence="14">ATP-dependent 6-phosphofructokinase</fullName>
        <shortName evidence="14">ATP-PFK</shortName>
        <shortName evidence="14">Phosphofructokinase</shortName>
        <ecNumber evidence="14">2.7.1.11</ecNumber>
    </recommendedName>
    <alternativeName>
        <fullName evidence="14">Phosphohexokinase</fullName>
    </alternativeName>
</protein>
<evidence type="ECO:0000256" key="1">
    <source>
        <dbReference type="ARBA" id="ARBA00001946"/>
    </source>
</evidence>
<dbReference type="PRINTS" id="PR00476">
    <property type="entry name" value="PHFRCTKINASE"/>
</dbReference>
<dbReference type="FunFam" id="3.40.50.450:FF:000001">
    <property type="entry name" value="ATP-dependent 6-phosphofructokinase"/>
    <property type="match status" value="1"/>
</dbReference>
<evidence type="ECO:0000256" key="7">
    <source>
        <dbReference type="ARBA" id="ARBA00022723"/>
    </source>
</evidence>
<feature type="binding site" description="in other chain" evidence="14">
    <location>
        <position position="155"/>
    </location>
    <ligand>
        <name>ADP</name>
        <dbReference type="ChEBI" id="CHEBI:456216"/>
        <note>allosteric activator; ligand shared between dimeric partners</note>
    </ligand>
</feature>
<dbReference type="SUPFAM" id="SSF53784">
    <property type="entry name" value="Phosphofructokinase"/>
    <property type="match status" value="1"/>
</dbReference>
<dbReference type="GO" id="GO:0030388">
    <property type="term" value="P:fructose 1,6-bisphosphate metabolic process"/>
    <property type="evidence" value="ECO:0007669"/>
    <property type="project" value="TreeGrafter"/>
</dbReference>
<evidence type="ECO:0000256" key="2">
    <source>
        <dbReference type="ARBA" id="ARBA00004496"/>
    </source>
</evidence>
<dbReference type="EC" id="2.7.1.11" evidence="14"/>
<comment type="subcellular location">
    <subcellularLocation>
        <location evidence="2 14">Cytoplasm</location>
    </subcellularLocation>
</comment>
<feature type="domain" description="Phosphofructokinase" evidence="15">
    <location>
        <begin position="4"/>
        <end position="276"/>
    </location>
</feature>
<dbReference type="GO" id="GO:0003872">
    <property type="term" value="F:6-phosphofructokinase activity"/>
    <property type="evidence" value="ECO:0007669"/>
    <property type="project" value="UniProtKB-UniRule"/>
</dbReference>
<comment type="pathway">
    <text evidence="3 14">Carbohydrate degradation; glycolysis; D-glyceraldehyde 3-phosphate and glycerone phosphate from D-glucose: step 3/4.</text>
</comment>
<dbReference type="RefSeq" id="WP_119009303.1">
    <property type="nucleotide sequence ID" value="NZ_BJXK01000013.1"/>
</dbReference>
<dbReference type="InterPro" id="IPR035966">
    <property type="entry name" value="PKF_sf"/>
</dbReference>
<feature type="binding site" description="in other chain" evidence="14">
    <location>
        <position position="212"/>
    </location>
    <ligand>
        <name>ADP</name>
        <dbReference type="ChEBI" id="CHEBI:456216"/>
        <note>allosteric activator; ligand shared between dimeric partners</note>
    </ligand>
</feature>
<dbReference type="InterPro" id="IPR012003">
    <property type="entry name" value="ATP_PFK_prok-type"/>
</dbReference>
<comment type="subunit">
    <text evidence="14">Homotetramer.</text>
</comment>
<keyword evidence="11 14" id="KW-0460">Magnesium</keyword>
<reference evidence="16 17" key="1">
    <citation type="submission" date="2019-07" db="EMBL/GenBank/DDBJ databases">
        <title>Whole genome shotgun sequence of Vibrio superstes NBRC 103154.</title>
        <authorList>
            <person name="Hosoyama A."/>
            <person name="Uohara A."/>
            <person name="Ohji S."/>
            <person name="Ichikawa N."/>
        </authorList>
    </citation>
    <scope>NUCLEOTIDE SEQUENCE [LARGE SCALE GENOMIC DNA]</scope>
    <source>
        <strain evidence="16 17">NBRC 103154</strain>
    </source>
</reference>
<evidence type="ECO:0000256" key="9">
    <source>
        <dbReference type="ARBA" id="ARBA00022777"/>
    </source>
</evidence>
<feature type="binding site" evidence="14">
    <location>
        <begin position="22"/>
        <end position="26"/>
    </location>
    <ligand>
        <name>ADP</name>
        <dbReference type="ChEBI" id="CHEBI:456216"/>
        <note>allosteric activator; ligand shared between dimeric partners</note>
    </ligand>
</feature>
<feature type="binding site" evidence="14">
    <location>
        <begin position="73"/>
        <end position="74"/>
    </location>
    <ligand>
        <name>ATP</name>
        <dbReference type="ChEBI" id="CHEBI:30616"/>
    </ligand>
</feature>
<dbReference type="InterPro" id="IPR022953">
    <property type="entry name" value="ATP_PFK"/>
</dbReference>
<name>A0A511QVX0_9VIBR</name>
<keyword evidence="7 14" id="KW-0479">Metal-binding</keyword>